<reference evidence="2" key="1">
    <citation type="submission" date="2025-08" db="UniProtKB">
        <authorList>
            <consortium name="Ensembl"/>
        </authorList>
    </citation>
    <scope>IDENTIFICATION</scope>
</reference>
<protein>
    <submittedName>
        <fullName evidence="2">Uncharacterized protein</fullName>
    </submittedName>
</protein>
<dbReference type="STRING" id="94237.ENSMMOP00000019867"/>
<feature type="region of interest" description="Disordered" evidence="1">
    <location>
        <begin position="27"/>
        <end position="93"/>
    </location>
</feature>
<organism evidence="2 3">
    <name type="scientific">Mola mola</name>
    <name type="common">Ocean sunfish</name>
    <name type="synonym">Tetraodon mola</name>
    <dbReference type="NCBI Taxonomy" id="94237"/>
    <lineage>
        <taxon>Eukaryota</taxon>
        <taxon>Metazoa</taxon>
        <taxon>Chordata</taxon>
        <taxon>Craniata</taxon>
        <taxon>Vertebrata</taxon>
        <taxon>Euteleostomi</taxon>
        <taxon>Actinopterygii</taxon>
        <taxon>Neopterygii</taxon>
        <taxon>Teleostei</taxon>
        <taxon>Neoteleostei</taxon>
        <taxon>Acanthomorphata</taxon>
        <taxon>Eupercaria</taxon>
        <taxon>Tetraodontiformes</taxon>
        <taxon>Molidae</taxon>
        <taxon>Mola</taxon>
    </lineage>
</organism>
<dbReference type="Proteomes" id="UP000261620">
    <property type="component" value="Unplaced"/>
</dbReference>
<dbReference type="AlphaFoldDB" id="A0A3Q4BJ18"/>
<dbReference type="PANTHER" id="PTHR21356">
    <property type="entry name" value="ARMADILLO REPEAT CONTAINING 2"/>
    <property type="match status" value="1"/>
</dbReference>
<dbReference type="PANTHER" id="PTHR21356:SF1">
    <property type="entry name" value="ARMADILLO REPEAT-CONTAINING PROTEIN 2"/>
    <property type="match status" value="1"/>
</dbReference>
<sequence>MKPEMCGPVVRRHNSLSKTSAEIVSEARHSLRVQSTKRPITPRDGQRQLFGKSTVHASCDNRPPSSFSLHAQNFDAPESRPGSGTRLSPLDHKPKFAIPCNAEDSFKAFPKPPTDPLEAKSRLAGARARLLRVGSLTTLLPLEGPTDGMETKTYRYVVSTNQAHTEQQVKGWLSTPLFDLQGLTFSLFDPSPLLSDRRDSTTMSRRFIGTWGLQ</sequence>
<accession>A0A3Q4BJ18</accession>
<proteinExistence type="predicted"/>
<name>A0A3Q4BJ18_MOLML</name>
<evidence type="ECO:0000256" key="1">
    <source>
        <dbReference type="SAM" id="MobiDB-lite"/>
    </source>
</evidence>
<evidence type="ECO:0000313" key="3">
    <source>
        <dbReference type="Proteomes" id="UP000261620"/>
    </source>
</evidence>
<dbReference type="InterPro" id="IPR038905">
    <property type="entry name" value="ARMC2"/>
</dbReference>
<dbReference type="GO" id="GO:0007288">
    <property type="term" value="P:sperm axoneme assembly"/>
    <property type="evidence" value="ECO:0007669"/>
    <property type="project" value="TreeGrafter"/>
</dbReference>
<evidence type="ECO:0000313" key="2">
    <source>
        <dbReference type="Ensembl" id="ENSMMOP00000019867.1"/>
    </source>
</evidence>
<feature type="region of interest" description="Disordered" evidence="1">
    <location>
        <begin position="1"/>
        <end position="20"/>
    </location>
</feature>
<keyword evidence="3" id="KW-1185">Reference proteome</keyword>
<reference evidence="2" key="2">
    <citation type="submission" date="2025-09" db="UniProtKB">
        <authorList>
            <consortium name="Ensembl"/>
        </authorList>
    </citation>
    <scope>IDENTIFICATION</scope>
</reference>
<dbReference type="Ensembl" id="ENSMMOT00000020200.1">
    <property type="protein sequence ID" value="ENSMMOP00000019867.1"/>
    <property type="gene ID" value="ENSMMOG00000015085.1"/>
</dbReference>